<dbReference type="Pfam" id="PF00010">
    <property type="entry name" value="HLH"/>
    <property type="match status" value="1"/>
</dbReference>
<comment type="subcellular location">
    <subcellularLocation>
        <location evidence="1 5">Nucleus</location>
    </subcellularLocation>
</comment>
<gene>
    <name evidence="8" type="ORF">CTI12_AA445980</name>
</gene>
<dbReference type="FunFam" id="4.10.280.10:FF:000078">
    <property type="entry name" value="Transcription factor bHLH13"/>
    <property type="match status" value="1"/>
</dbReference>
<dbReference type="Gene3D" id="4.10.280.10">
    <property type="entry name" value="Helix-loop-helix DNA-binding domain"/>
    <property type="match status" value="1"/>
</dbReference>
<dbReference type="GO" id="GO:0003700">
    <property type="term" value="F:DNA-binding transcription factor activity"/>
    <property type="evidence" value="ECO:0007669"/>
    <property type="project" value="InterPro"/>
</dbReference>
<dbReference type="InterPro" id="IPR011598">
    <property type="entry name" value="bHLH_dom"/>
</dbReference>
<dbReference type="EMBL" id="PKPP01007831">
    <property type="protein sequence ID" value="PWA52316.1"/>
    <property type="molecule type" value="Genomic_DNA"/>
</dbReference>
<comment type="caution">
    <text evidence="8">The sequence shown here is derived from an EMBL/GenBank/DDBJ whole genome shotgun (WGS) entry which is preliminary data.</text>
</comment>
<organism evidence="8 9">
    <name type="scientific">Artemisia annua</name>
    <name type="common">Sweet wormwood</name>
    <dbReference type="NCBI Taxonomy" id="35608"/>
    <lineage>
        <taxon>Eukaryota</taxon>
        <taxon>Viridiplantae</taxon>
        <taxon>Streptophyta</taxon>
        <taxon>Embryophyta</taxon>
        <taxon>Tracheophyta</taxon>
        <taxon>Spermatophyta</taxon>
        <taxon>Magnoliopsida</taxon>
        <taxon>eudicotyledons</taxon>
        <taxon>Gunneridae</taxon>
        <taxon>Pentapetalae</taxon>
        <taxon>asterids</taxon>
        <taxon>campanulids</taxon>
        <taxon>Asterales</taxon>
        <taxon>Asteraceae</taxon>
        <taxon>Asteroideae</taxon>
        <taxon>Anthemideae</taxon>
        <taxon>Artemisiinae</taxon>
        <taxon>Artemisia</taxon>
    </lineage>
</organism>
<protein>
    <recommendedName>
        <fullName evidence="5">Transcription factor</fullName>
        <shortName evidence="5">bHLH transcription factor</shortName>
    </recommendedName>
    <alternativeName>
        <fullName evidence="5">Basic helix-loop-helix protein</fullName>
    </alternativeName>
</protein>
<reference evidence="8 9" key="1">
    <citation type="journal article" date="2018" name="Mol. Plant">
        <title>The genome of Artemisia annua provides insight into the evolution of Asteraceae family and artemisinin biosynthesis.</title>
        <authorList>
            <person name="Shen Q."/>
            <person name="Zhang L."/>
            <person name="Liao Z."/>
            <person name="Wang S."/>
            <person name="Yan T."/>
            <person name="Shi P."/>
            <person name="Liu M."/>
            <person name="Fu X."/>
            <person name="Pan Q."/>
            <person name="Wang Y."/>
            <person name="Lv Z."/>
            <person name="Lu X."/>
            <person name="Zhang F."/>
            <person name="Jiang W."/>
            <person name="Ma Y."/>
            <person name="Chen M."/>
            <person name="Hao X."/>
            <person name="Li L."/>
            <person name="Tang Y."/>
            <person name="Lv G."/>
            <person name="Zhou Y."/>
            <person name="Sun X."/>
            <person name="Brodelius P.E."/>
            <person name="Rose J.K.C."/>
            <person name="Tang K."/>
        </authorList>
    </citation>
    <scope>NUCLEOTIDE SEQUENCE [LARGE SCALE GENOMIC DNA]</scope>
    <source>
        <strain evidence="9">cv. Huhao1</strain>
        <tissue evidence="8">Leaf</tissue>
    </source>
</reference>
<feature type="region of interest" description="Disordered" evidence="6">
    <location>
        <begin position="341"/>
        <end position="366"/>
    </location>
</feature>
<evidence type="ECO:0000256" key="6">
    <source>
        <dbReference type="SAM" id="MobiDB-lite"/>
    </source>
</evidence>
<keyword evidence="3 5" id="KW-0804">Transcription</keyword>
<evidence type="ECO:0000256" key="3">
    <source>
        <dbReference type="ARBA" id="ARBA00023163"/>
    </source>
</evidence>
<accession>A0A2U1LTI2</accession>
<dbReference type="GO" id="GO:0046983">
    <property type="term" value="F:protein dimerization activity"/>
    <property type="evidence" value="ECO:0007669"/>
    <property type="project" value="InterPro"/>
</dbReference>
<dbReference type="SUPFAM" id="SSF47459">
    <property type="entry name" value="HLH, helix-loop-helix DNA-binding domain"/>
    <property type="match status" value="1"/>
</dbReference>
<dbReference type="OrthoDB" id="677168at2759"/>
<evidence type="ECO:0000256" key="2">
    <source>
        <dbReference type="ARBA" id="ARBA00023015"/>
    </source>
</evidence>
<dbReference type="STRING" id="35608.A0A2U1LTI2"/>
<evidence type="ECO:0000256" key="5">
    <source>
        <dbReference type="RuleBase" id="RU369104"/>
    </source>
</evidence>
<dbReference type="PROSITE" id="PS50888">
    <property type="entry name" value="BHLH"/>
    <property type="match status" value="1"/>
</dbReference>
<dbReference type="InterPro" id="IPR045084">
    <property type="entry name" value="AIB/MYC-like"/>
</dbReference>
<evidence type="ECO:0000313" key="9">
    <source>
        <dbReference type="Proteomes" id="UP000245207"/>
    </source>
</evidence>
<dbReference type="PANTHER" id="PTHR11514">
    <property type="entry name" value="MYC"/>
    <property type="match status" value="1"/>
</dbReference>
<dbReference type="Pfam" id="PF14215">
    <property type="entry name" value="bHLH-MYC_N"/>
    <property type="match status" value="1"/>
</dbReference>
<evidence type="ECO:0000256" key="1">
    <source>
        <dbReference type="ARBA" id="ARBA00004123"/>
    </source>
</evidence>
<dbReference type="GO" id="GO:0000976">
    <property type="term" value="F:transcription cis-regulatory region binding"/>
    <property type="evidence" value="ECO:0007669"/>
    <property type="project" value="TreeGrafter"/>
</dbReference>
<dbReference type="SMART" id="SM00353">
    <property type="entry name" value="HLH"/>
    <property type="match status" value="1"/>
</dbReference>
<keyword evidence="4 5" id="KW-0539">Nucleus</keyword>
<dbReference type="InterPro" id="IPR054502">
    <property type="entry name" value="bHLH-TF_ACT-like_plant"/>
</dbReference>
<evidence type="ECO:0000313" key="8">
    <source>
        <dbReference type="EMBL" id="PWA52316.1"/>
    </source>
</evidence>
<feature type="compositionally biased region" description="Basic and acidic residues" evidence="6">
    <location>
        <begin position="352"/>
        <end position="366"/>
    </location>
</feature>
<feature type="domain" description="BHLH" evidence="7">
    <location>
        <begin position="355"/>
        <end position="404"/>
    </location>
</feature>
<dbReference type="Proteomes" id="UP000245207">
    <property type="component" value="Unassembled WGS sequence"/>
</dbReference>
<proteinExistence type="predicted"/>
<evidence type="ECO:0000256" key="4">
    <source>
        <dbReference type="ARBA" id="ARBA00023242"/>
    </source>
</evidence>
<name>A0A2U1LTI2_ARTAN</name>
<dbReference type="AlphaFoldDB" id="A0A2U1LTI2"/>
<dbReference type="InterPro" id="IPR025610">
    <property type="entry name" value="MYC/MYB_N"/>
</dbReference>
<dbReference type="PANTHER" id="PTHR11514:SF47">
    <property type="entry name" value="TRANSCRIPTION FACTOR BHLH13"/>
    <property type="match status" value="1"/>
</dbReference>
<dbReference type="CDD" id="cd11449">
    <property type="entry name" value="bHLH_AtAIB_like"/>
    <property type="match status" value="1"/>
</dbReference>
<keyword evidence="9" id="KW-1185">Reference proteome</keyword>
<dbReference type="GO" id="GO:0005634">
    <property type="term" value="C:nucleus"/>
    <property type="evidence" value="ECO:0007669"/>
    <property type="project" value="UniProtKB-SubCell"/>
</dbReference>
<sequence>MKSEASMVIGEENLSEEDKSIISSVLGSKAFNYLLSASFANECSFTSLANDENLQHKLSHLVDNPNSARFSWNYAIFWQVSRSKSGELVLGWGDGSCREPKEGEEFDIGRILRFRLENDEKQQMMKKNVLQKVHGLFGGLDEDNYAYGLDKVTDTEMFFLLSMYFLFRNGEGGPGRCFGQGRDVWISDALSSGSDYCFRSNLAKAAGIQTVVMVPTDIGVLEVGSVRSIPENPGVLQSIRASFSGNCVANGYGHPDRVISTIKMSKIFGQDFSSGMNQPQFREKIAVRKPEEPARVPFSNWAKIPGPQLQIDFTGITESKVSDECLVRDDREMVTTIIDEKRPRKRGRKPANGREEPLNHVEAERQRREKLNQRFYALRAVVPNISKMDKASLLGDAITYITDLQKKLKEMESERQSPNYKVSLEKIEVQATENEVLVRVTSPLEAHPVSKVIQTFEESKIKVVESKMNAINDLVFHTFVVKSQGPEQLTKESLISAFSRETSSS</sequence>
<dbReference type="InterPro" id="IPR036638">
    <property type="entry name" value="HLH_DNA-bd_sf"/>
</dbReference>
<dbReference type="Pfam" id="PF22754">
    <property type="entry name" value="bHLH-TF_ACT-like_plant"/>
    <property type="match status" value="1"/>
</dbReference>
<keyword evidence="2 5" id="KW-0805">Transcription regulation</keyword>
<evidence type="ECO:0000259" key="7">
    <source>
        <dbReference type="PROSITE" id="PS50888"/>
    </source>
</evidence>